<feature type="transmembrane region" description="Helical" evidence="7">
    <location>
        <begin position="39"/>
        <end position="57"/>
    </location>
</feature>
<feature type="transmembrane region" description="Helical" evidence="7">
    <location>
        <begin position="309"/>
        <end position="332"/>
    </location>
</feature>
<dbReference type="OrthoDB" id="1077582at2759"/>
<evidence type="ECO:0000256" key="6">
    <source>
        <dbReference type="ARBA" id="ARBA00023136"/>
    </source>
</evidence>
<keyword evidence="4 7" id="KW-0812">Transmembrane</keyword>
<dbReference type="EMBL" id="CDMC01000019">
    <property type="protein sequence ID" value="CEL10602.1"/>
    <property type="molecule type" value="Genomic_DNA"/>
</dbReference>
<evidence type="ECO:0000256" key="7">
    <source>
        <dbReference type="SAM" id="Phobius"/>
    </source>
</evidence>
<dbReference type="PANTHER" id="PTHR31595">
    <property type="entry name" value="LONG-CHAIN-ALCOHOL O-FATTY-ACYLTRANSFERASE 3-RELATED"/>
    <property type="match status" value="1"/>
</dbReference>
<evidence type="ECO:0000256" key="1">
    <source>
        <dbReference type="ARBA" id="ARBA00004141"/>
    </source>
</evidence>
<dbReference type="Pfam" id="PF13813">
    <property type="entry name" value="MBOAT_2"/>
    <property type="match status" value="1"/>
</dbReference>
<feature type="transmembrane region" description="Helical" evidence="7">
    <location>
        <begin position="352"/>
        <end position="374"/>
    </location>
</feature>
<feature type="signal peptide" evidence="8">
    <location>
        <begin position="1"/>
        <end position="15"/>
    </location>
</feature>
<protein>
    <recommendedName>
        <fullName evidence="9">Wax synthase domain-containing protein</fullName>
    </recommendedName>
</protein>
<evidence type="ECO:0000256" key="8">
    <source>
        <dbReference type="SAM" id="SignalP"/>
    </source>
</evidence>
<keyword evidence="3" id="KW-0808">Transferase</keyword>
<feature type="transmembrane region" description="Helical" evidence="7">
    <location>
        <begin position="279"/>
        <end position="303"/>
    </location>
</feature>
<accession>A0A0U5CIB2</accession>
<feature type="chain" id="PRO_5012384732" description="Wax synthase domain-containing protein" evidence="8">
    <location>
        <begin position="16"/>
        <end position="390"/>
    </location>
</feature>
<evidence type="ECO:0000313" key="11">
    <source>
        <dbReference type="Proteomes" id="UP000054771"/>
    </source>
</evidence>
<feature type="domain" description="Wax synthase" evidence="9">
    <location>
        <begin position="229"/>
        <end position="303"/>
    </location>
</feature>
<keyword evidence="6 7" id="KW-0472">Membrane</keyword>
<reference evidence="11" key="1">
    <citation type="journal article" date="2016" name="Genome Announc.">
        <title>Draft genome sequences of fungus Aspergillus calidoustus.</title>
        <authorList>
            <person name="Horn F."/>
            <person name="Linde J."/>
            <person name="Mattern D.J."/>
            <person name="Walther G."/>
            <person name="Guthke R."/>
            <person name="Scherlach K."/>
            <person name="Martin K."/>
            <person name="Brakhage A.A."/>
            <person name="Petzke L."/>
            <person name="Valiante V."/>
        </authorList>
    </citation>
    <scope>NUCLEOTIDE SEQUENCE [LARGE SCALE GENOMIC DNA]</scope>
    <source>
        <strain evidence="11">SF006504</strain>
    </source>
</reference>
<evidence type="ECO:0000256" key="4">
    <source>
        <dbReference type="ARBA" id="ARBA00022692"/>
    </source>
</evidence>
<dbReference type="InterPro" id="IPR044851">
    <property type="entry name" value="Wax_synthase"/>
</dbReference>
<dbReference type="GO" id="GO:0006629">
    <property type="term" value="P:lipid metabolic process"/>
    <property type="evidence" value="ECO:0007669"/>
    <property type="project" value="InterPro"/>
</dbReference>
<evidence type="ECO:0000256" key="3">
    <source>
        <dbReference type="ARBA" id="ARBA00022679"/>
    </source>
</evidence>
<dbReference type="InterPro" id="IPR032805">
    <property type="entry name" value="Wax_synthase_dom"/>
</dbReference>
<evidence type="ECO:0000256" key="2">
    <source>
        <dbReference type="ARBA" id="ARBA00007282"/>
    </source>
</evidence>
<organism evidence="10 11">
    <name type="scientific">Aspergillus calidoustus</name>
    <dbReference type="NCBI Taxonomy" id="454130"/>
    <lineage>
        <taxon>Eukaryota</taxon>
        <taxon>Fungi</taxon>
        <taxon>Dikarya</taxon>
        <taxon>Ascomycota</taxon>
        <taxon>Pezizomycotina</taxon>
        <taxon>Eurotiomycetes</taxon>
        <taxon>Eurotiomycetidae</taxon>
        <taxon>Eurotiales</taxon>
        <taxon>Aspergillaceae</taxon>
        <taxon>Aspergillus</taxon>
        <taxon>Aspergillus subgen. Nidulantes</taxon>
    </lineage>
</organism>
<keyword evidence="5 7" id="KW-1133">Transmembrane helix</keyword>
<dbReference type="Proteomes" id="UP000054771">
    <property type="component" value="Unassembled WGS sequence"/>
</dbReference>
<evidence type="ECO:0000259" key="9">
    <source>
        <dbReference type="Pfam" id="PF13813"/>
    </source>
</evidence>
<dbReference type="GO" id="GO:0016020">
    <property type="term" value="C:membrane"/>
    <property type="evidence" value="ECO:0007669"/>
    <property type="project" value="UniProtKB-SubCell"/>
</dbReference>
<evidence type="ECO:0000313" key="10">
    <source>
        <dbReference type="EMBL" id="CEL10602.1"/>
    </source>
</evidence>
<comment type="subcellular location">
    <subcellularLocation>
        <location evidence="1">Membrane</location>
        <topology evidence="1">Multi-pass membrane protein</topology>
    </subcellularLocation>
</comment>
<comment type="similarity">
    <text evidence="2">Belongs to the wax synthase family.</text>
</comment>
<keyword evidence="11" id="KW-1185">Reference proteome</keyword>
<dbReference type="GO" id="GO:0008374">
    <property type="term" value="F:O-acyltransferase activity"/>
    <property type="evidence" value="ECO:0007669"/>
    <property type="project" value="InterPro"/>
</dbReference>
<keyword evidence="8" id="KW-0732">Signal</keyword>
<proteinExistence type="inferred from homology"/>
<name>A0A0U5CIB2_ASPCI</name>
<gene>
    <name evidence="10" type="ORF">ASPCAL13719</name>
</gene>
<dbReference type="AlphaFoldDB" id="A0A0U5CIB2"/>
<evidence type="ECO:0000256" key="5">
    <source>
        <dbReference type="ARBA" id="ARBA00022989"/>
    </source>
</evidence>
<dbReference type="PANTHER" id="PTHR31595:SF27">
    <property type="entry name" value="WAX SYNTHASE DOMAIN-CONTAINING PROTEIN-RELATED"/>
    <property type="match status" value="1"/>
</dbReference>
<sequence>MFAWLLIVATGVCLAQQLIATILIAALTAPKSNVRRVGATLLLPFGCCQAYLIYYLFPWVFAQALVQALLPGTCFVQFHYLLFNPAADATVPPCFMKLSWTAWVRIFVQVIRDSRGVPSPASPTRNTDATLNRAAFFRQRFAQYARNALIPEVMWFLGRREFGVSTPEWDHVLSPGTEYLLLRLTFRQLQARIVATAGVWIMVYCTVDTFDCLILTAAVALGDNRPEDWQPMFGSLRDAFSLRGFWGKFWHRLIRRPLIDFSTALLRLVSVNRGKRCDIAFLCIVFVLSGLVHVPMDIAFWAMTGAPSFPLFLIFCKTMVAILLETIVVRYYRGYRRRRGRSAEWTWTVERALGYIWVFLFLCYASPPAFYPVLRVLGSENHWSLYWPIP</sequence>